<evidence type="ECO:0000259" key="17">
    <source>
        <dbReference type="Pfam" id="PF08264"/>
    </source>
</evidence>
<evidence type="ECO:0000313" key="18">
    <source>
        <dbReference type="EMBL" id="VDM97144.1"/>
    </source>
</evidence>
<evidence type="ECO:0000313" key="20">
    <source>
        <dbReference type="WBParaSite" id="TCLT_0000161001-mRNA-1"/>
    </source>
</evidence>
<dbReference type="AlphaFoldDB" id="A0A0N5CN63"/>
<keyword evidence="10 14" id="KW-0030">Aminoacyl-tRNA synthetase</keyword>
<dbReference type="InterPro" id="IPR001412">
    <property type="entry name" value="aa-tRNA-synth_I_CS"/>
</dbReference>
<dbReference type="EC" id="6.1.1.9" evidence="4"/>
<dbReference type="InterPro" id="IPR009080">
    <property type="entry name" value="tRNAsynth_Ia_anticodon-bd"/>
</dbReference>
<dbReference type="FunFam" id="3.40.50.620:FF:000020">
    <property type="entry name" value="Valine--tRNA ligase, mitochondrial"/>
    <property type="match status" value="1"/>
</dbReference>
<dbReference type="Gene3D" id="3.40.50.620">
    <property type="entry name" value="HUPs"/>
    <property type="match status" value="2"/>
</dbReference>
<feature type="compositionally biased region" description="Basic and acidic residues" evidence="15">
    <location>
        <begin position="10"/>
        <end position="24"/>
    </location>
</feature>
<dbReference type="FunFam" id="1.10.730.10:FF:000009">
    <property type="entry name" value="Valine--tRNA ligase, mitochondrial"/>
    <property type="match status" value="1"/>
</dbReference>
<evidence type="ECO:0000256" key="9">
    <source>
        <dbReference type="ARBA" id="ARBA00022917"/>
    </source>
</evidence>
<protein>
    <recommendedName>
        <fullName evidence="12">Valine--tRNA ligase, mitochondrial</fullName>
        <ecNumber evidence="4">6.1.1.9</ecNumber>
    </recommendedName>
    <alternativeName>
        <fullName evidence="11">Valyl-tRNA synthetase</fullName>
    </alternativeName>
</protein>
<keyword evidence="5" id="KW-0963">Cytoplasm</keyword>
<dbReference type="STRING" id="103827.A0A0N5CN63"/>
<dbReference type="HAMAP" id="MF_02004">
    <property type="entry name" value="Val_tRNA_synth_type1"/>
    <property type="match status" value="1"/>
</dbReference>
<evidence type="ECO:0000256" key="10">
    <source>
        <dbReference type="ARBA" id="ARBA00023146"/>
    </source>
</evidence>
<dbReference type="GO" id="GO:0005524">
    <property type="term" value="F:ATP binding"/>
    <property type="evidence" value="ECO:0007669"/>
    <property type="project" value="UniProtKB-KW"/>
</dbReference>
<comment type="similarity">
    <text evidence="3 14">Belongs to the class-I aminoacyl-tRNA synthetase family.</text>
</comment>
<keyword evidence="6 14" id="KW-0436">Ligase</keyword>
<evidence type="ECO:0000256" key="11">
    <source>
        <dbReference type="ARBA" id="ARBA00029936"/>
    </source>
</evidence>
<reference evidence="20" key="1">
    <citation type="submission" date="2017-02" db="UniProtKB">
        <authorList>
            <consortium name="WormBaseParasite"/>
        </authorList>
    </citation>
    <scope>IDENTIFICATION</scope>
</reference>
<dbReference type="GO" id="GO:0004832">
    <property type="term" value="F:valine-tRNA ligase activity"/>
    <property type="evidence" value="ECO:0007669"/>
    <property type="project" value="UniProtKB-EC"/>
</dbReference>
<keyword evidence="9 14" id="KW-0648">Protein biosynthesis</keyword>
<evidence type="ECO:0000256" key="3">
    <source>
        <dbReference type="ARBA" id="ARBA00005594"/>
    </source>
</evidence>
<dbReference type="PANTHER" id="PTHR11946">
    <property type="entry name" value="VALYL-TRNA SYNTHETASES"/>
    <property type="match status" value="1"/>
</dbReference>
<dbReference type="SUPFAM" id="SSF52374">
    <property type="entry name" value="Nucleotidylyl transferase"/>
    <property type="match status" value="1"/>
</dbReference>
<name>A0A0N5CN63_THECL</name>
<dbReference type="InterPro" id="IPR002303">
    <property type="entry name" value="Valyl-tRNA_ligase"/>
</dbReference>
<sequence length="1062" mass="121694">MLSVDETEITSEKQKTDKELRKEAKKAEKMAKFREKEKKLAEIKTRQGKPVVETGSKESRKVEKYIGKTKPGEKKDTISELPSAYNPSYVEAAWYDWWEQEGFFRPEYSCDLKKRNSEDIFTVVIPPPNVTGTLHLGHALATSVEDTVCRWQRMKGKAVLFNPGCDHAGIATQVVVEKRLKREFGLGRHDLGREKFIEEVWKWKNEKGEVIYEQLKKMGAGVDWNRACFMMDPKITYAVAHAFIIMHERGVIYRSTRLVNWCCVLKSAISDIEVDKMELSGRTSLSVPGYSKKIEFGVLTSFAYVVENSDEEIVVATTRLETMLGDTAVAVHPDDERYKHLVGKNCLHPFIERKLPIIADSFVDREFGTGAVKITPAHDYNDYEVGVRHKLSFITCITDDGNMTDDCGEFKGMKRFEARDAVMEALKKKDLFRGQVDNPMVVPVCRQILCQAFHNIVKLKFGEIFSRSKDIVEPILKSQWYIKCDQMAQRAMKAVEEGHLKIIPDFHVATWKKWLENIKDWCISRQLWWGHRIPAYFITVNDSKVPVGSSDDNDYWVSAHSKDEALKKAAEKFNVSENKISLERDEDVLDTWFSSGMWPFEIFGWPHETTDLNKFYPSTLLETGHDILFFWVARMVFMAQELTGMLPFREVYLHAMIRDAHGRKMSKSLGNVIDPLNVIHGISLTELNKMLESGNLDPKELKIAKEGQARDYPHGIPECGTDALRFALMSYTGQGRDINLDVLRVQGYRFFCNKIWQASRFTLSQLNSDFIPPSEFHVPEKSSPLDRWILSRLSFAVEISNSEMSNYHFSRVTTALYNFWQYDFCDVFIEGSKPVLADGKSEGAEASRKVLYQCLEVGLRLLSPFMPFITEELWQRLPQPLSRKQPKSICIAPYPESEKARFIIYTTSKRKFYSCRDEILENRVAQAMSIIKTVRSLRSDYGLTPKVKSELYVVFLDSSEKATIDDLMSIDFQVFLLDANQINNLPAGCAQVIVSSTCKVGLLLEGIIDISKEISKLTGKQQKLMAQIHKLEELMSSSAYDKVPLGVRTNNNEKVKCLIYFV</sequence>
<proteinExistence type="inferred from homology"/>
<dbReference type="NCBIfam" id="TIGR00422">
    <property type="entry name" value="valS"/>
    <property type="match status" value="1"/>
</dbReference>
<dbReference type="GO" id="GO:0005739">
    <property type="term" value="C:mitochondrion"/>
    <property type="evidence" value="ECO:0007669"/>
    <property type="project" value="UniProtKB-SubCell"/>
</dbReference>
<dbReference type="GO" id="GO:0006438">
    <property type="term" value="P:valyl-tRNA aminoacylation"/>
    <property type="evidence" value="ECO:0007669"/>
    <property type="project" value="InterPro"/>
</dbReference>
<gene>
    <name evidence="18" type="ORF">TCLT_LOCUS1611</name>
</gene>
<dbReference type="FunFam" id="3.40.50.620:FF:000078">
    <property type="entry name" value="Valine--tRNA ligase, mitochondrial"/>
    <property type="match status" value="1"/>
</dbReference>
<dbReference type="InterPro" id="IPR009008">
    <property type="entry name" value="Val/Leu/Ile-tRNA-synth_edit"/>
</dbReference>
<evidence type="ECO:0000256" key="13">
    <source>
        <dbReference type="ARBA" id="ARBA00047552"/>
    </source>
</evidence>
<dbReference type="Proteomes" id="UP000276776">
    <property type="component" value="Unassembled WGS sequence"/>
</dbReference>
<dbReference type="PROSITE" id="PS00178">
    <property type="entry name" value="AA_TRNA_LIGASE_I"/>
    <property type="match status" value="1"/>
</dbReference>
<dbReference type="NCBIfam" id="NF004349">
    <property type="entry name" value="PRK05729.1"/>
    <property type="match status" value="1"/>
</dbReference>
<organism evidence="20">
    <name type="scientific">Thelazia callipaeda</name>
    <name type="common">Oriental eyeworm</name>
    <name type="synonym">Parasitic nematode</name>
    <dbReference type="NCBI Taxonomy" id="103827"/>
    <lineage>
        <taxon>Eukaryota</taxon>
        <taxon>Metazoa</taxon>
        <taxon>Ecdysozoa</taxon>
        <taxon>Nematoda</taxon>
        <taxon>Chromadorea</taxon>
        <taxon>Rhabditida</taxon>
        <taxon>Spirurina</taxon>
        <taxon>Spiruromorpha</taxon>
        <taxon>Thelazioidea</taxon>
        <taxon>Thelaziidae</taxon>
        <taxon>Thelazia</taxon>
    </lineage>
</organism>
<evidence type="ECO:0000256" key="8">
    <source>
        <dbReference type="ARBA" id="ARBA00022840"/>
    </source>
</evidence>
<evidence type="ECO:0000256" key="4">
    <source>
        <dbReference type="ARBA" id="ARBA00013169"/>
    </source>
</evidence>
<dbReference type="GO" id="GO:0002161">
    <property type="term" value="F:aminoacyl-tRNA deacylase activity"/>
    <property type="evidence" value="ECO:0007669"/>
    <property type="project" value="InterPro"/>
</dbReference>
<dbReference type="InterPro" id="IPR014729">
    <property type="entry name" value="Rossmann-like_a/b/a_fold"/>
</dbReference>
<dbReference type="Gene3D" id="1.10.730.10">
    <property type="entry name" value="Isoleucyl-tRNA Synthetase, Domain 1"/>
    <property type="match status" value="1"/>
</dbReference>
<evidence type="ECO:0000256" key="12">
    <source>
        <dbReference type="ARBA" id="ARBA00040837"/>
    </source>
</evidence>
<dbReference type="GO" id="GO:0005829">
    <property type="term" value="C:cytosol"/>
    <property type="evidence" value="ECO:0007669"/>
    <property type="project" value="TreeGrafter"/>
</dbReference>
<dbReference type="CDD" id="cd07962">
    <property type="entry name" value="Anticodon_Ia_Val"/>
    <property type="match status" value="1"/>
</dbReference>
<keyword evidence="19" id="KW-1185">Reference proteome</keyword>
<dbReference type="SUPFAM" id="SSF50677">
    <property type="entry name" value="ValRS/IleRS/LeuRS editing domain"/>
    <property type="match status" value="1"/>
</dbReference>
<evidence type="ECO:0000256" key="2">
    <source>
        <dbReference type="ARBA" id="ARBA00004496"/>
    </source>
</evidence>
<dbReference type="Pfam" id="PF08264">
    <property type="entry name" value="Anticodon_1"/>
    <property type="match status" value="1"/>
</dbReference>
<accession>A0A0N5CN63</accession>
<reference evidence="18 19" key="2">
    <citation type="submission" date="2018-11" db="EMBL/GenBank/DDBJ databases">
        <authorList>
            <consortium name="Pathogen Informatics"/>
        </authorList>
    </citation>
    <scope>NUCLEOTIDE SEQUENCE [LARGE SCALE GENOMIC DNA]</scope>
</reference>
<feature type="region of interest" description="Disordered" evidence="15">
    <location>
        <begin position="1"/>
        <end position="24"/>
    </location>
</feature>
<dbReference type="CDD" id="cd00817">
    <property type="entry name" value="ValRS_core"/>
    <property type="match status" value="1"/>
</dbReference>
<evidence type="ECO:0000259" key="16">
    <source>
        <dbReference type="Pfam" id="PF00133"/>
    </source>
</evidence>
<keyword evidence="7 14" id="KW-0547">Nucleotide-binding</keyword>
<dbReference type="OrthoDB" id="629407at2759"/>
<dbReference type="InterPro" id="IPR033705">
    <property type="entry name" value="Anticodon_Ia_Val"/>
</dbReference>
<evidence type="ECO:0000256" key="5">
    <source>
        <dbReference type="ARBA" id="ARBA00022490"/>
    </source>
</evidence>
<comment type="subcellular location">
    <subcellularLocation>
        <location evidence="2">Cytoplasm</location>
    </subcellularLocation>
    <subcellularLocation>
        <location evidence="1">Mitochondrion</location>
    </subcellularLocation>
</comment>
<feature type="domain" description="Aminoacyl-tRNA synthetase class Ia" evidence="16">
    <location>
        <begin position="94"/>
        <end position="741"/>
    </location>
</feature>
<dbReference type="InterPro" id="IPR013155">
    <property type="entry name" value="M/V/L/I-tRNA-synth_anticd-bd"/>
</dbReference>
<dbReference type="PRINTS" id="PR00986">
    <property type="entry name" value="TRNASYNTHVAL"/>
</dbReference>
<feature type="domain" description="Methionyl/Valyl/Leucyl/Isoleucyl-tRNA synthetase anticodon-binding" evidence="17">
    <location>
        <begin position="786"/>
        <end position="950"/>
    </location>
</feature>
<dbReference type="FunFam" id="3.90.740.10:FF:000005">
    <property type="entry name" value="Valine--tRNA ligase, mitochondrial"/>
    <property type="match status" value="1"/>
</dbReference>
<evidence type="ECO:0000256" key="6">
    <source>
        <dbReference type="ARBA" id="ARBA00022598"/>
    </source>
</evidence>
<dbReference type="OMA" id="LDTWMDS"/>
<dbReference type="Gene3D" id="3.90.740.10">
    <property type="entry name" value="Valyl/Leucyl/Isoleucyl-tRNA synthetase, editing domain"/>
    <property type="match status" value="1"/>
</dbReference>
<keyword evidence="8 14" id="KW-0067">ATP-binding</keyword>
<dbReference type="PANTHER" id="PTHR11946:SF109">
    <property type="entry name" value="VALINE--TRNA LIGASE"/>
    <property type="match status" value="1"/>
</dbReference>
<evidence type="ECO:0000256" key="15">
    <source>
        <dbReference type="SAM" id="MobiDB-lite"/>
    </source>
</evidence>
<comment type="catalytic activity">
    <reaction evidence="13">
        <text>tRNA(Val) + L-valine + ATP = L-valyl-tRNA(Val) + AMP + diphosphate</text>
        <dbReference type="Rhea" id="RHEA:10704"/>
        <dbReference type="Rhea" id="RHEA-COMP:9672"/>
        <dbReference type="Rhea" id="RHEA-COMP:9708"/>
        <dbReference type="ChEBI" id="CHEBI:30616"/>
        <dbReference type="ChEBI" id="CHEBI:33019"/>
        <dbReference type="ChEBI" id="CHEBI:57762"/>
        <dbReference type="ChEBI" id="CHEBI:78442"/>
        <dbReference type="ChEBI" id="CHEBI:78537"/>
        <dbReference type="ChEBI" id="CHEBI:456215"/>
        <dbReference type="EC" id="6.1.1.9"/>
    </reaction>
</comment>
<dbReference type="InterPro" id="IPR002300">
    <property type="entry name" value="aa-tRNA-synth_Ia"/>
</dbReference>
<dbReference type="EMBL" id="UYYF01000223">
    <property type="protein sequence ID" value="VDM97144.1"/>
    <property type="molecule type" value="Genomic_DNA"/>
</dbReference>
<evidence type="ECO:0000256" key="14">
    <source>
        <dbReference type="RuleBase" id="RU363035"/>
    </source>
</evidence>
<evidence type="ECO:0000313" key="19">
    <source>
        <dbReference type="Proteomes" id="UP000276776"/>
    </source>
</evidence>
<evidence type="ECO:0000256" key="7">
    <source>
        <dbReference type="ARBA" id="ARBA00022741"/>
    </source>
</evidence>
<dbReference type="Pfam" id="PF00133">
    <property type="entry name" value="tRNA-synt_1"/>
    <property type="match status" value="1"/>
</dbReference>
<dbReference type="SUPFAM" id="SSF47323">
    <property type="entry name" value="Anticodon-binding domain of a subclass of class I aminoacyl-tRNA synthetases"/>
    <property type="match status" value="1"/>
</dbReference>
<dbReference type="WBParaSite" id="TCLT_0000161001-mRNA-1">
    <property type="protein sequence ID" value="TCLT_0000161001-mRNA-1"/>
    <property type="gene ID" value="TCLT_0000161001"/>
</dbReference>
<evidence type="ECO:0000256" key="1">
    <source>
        <dbReference type="ARBA" id="ARBA00004173"/>
    </source>
</evidence>